<organism evidence="1 2">
    <name type="scientific">Oculimacula yallundae</name>
    <dbReference type="NCBI Taxonomy" id="86028"/>
    <lineage>
        <taxon>Eukaryota</taxon>
        <taxon>Fungi</taxon>
        <taxon>Dikarya</taxon>
        <taxon>Ascomycota</taxon>
        <taxon>Pezizomycotina</taxon>
        <taxon>Leotiomycetes</taxon>
        <taxon>Helotiales</taxon>
        <taxon>Ploettnerulaceae</taxon>
        <taxon>Oculimacula</taxon>
    </lineage>
</organism>
<accession>A0ABR4CY89</accession>
<dbReference type="SUPFAM" id="SSF52047">
    <property type="entry name" value="RNI-like"/>
    <property type="match status" value="1"/>
</dbReference>
<comment type="caution">
    <text evidence="1">The sequence shown here is derived from an EMBL/GenBank/DDBJ whole genome shotgun (WGS) entry which is preliminary data.</text>
</comment>
<reference evidence="1 2" key="1">
    <citation type="journal article" date="2024" name="Commun. Biol.">
        <title>Comparative genomic analysis of thermophilic fungi reveals convergent evolutionary adaptations and gene losses.</title>
        <authorList>
            <person name="Steindorff A.S."/>
            <person name="Aguilar-Pontes M.V."/>
            <person name="Robinson A.J."/>
            <person name="Andreopoulos B."/>
            <person name="LaButti K."/>
            <person name="Kuo A."/>
            <person name="Mondo S."/>
            <person name="Riley R."/>
            <person name="Otillar R."/>
            <person name="Haridas S."/>
            <person name="Lipzen A."/>
            <person name="Grimwood J."/>
            <person name="Schmutz J."/>
            <person name="Clum A."/>
            <person name="Reid I.D."/>
            <person name="Moisan M.C."/>
            <person name="Butler G."/>
            <person name="Nguyen T.T.M."/>
            <person name="Dewar K."/>
            <person name="Conant G."/>
            <person name="Drula E."/>
            <person name="Henrissat B."/>
            <person name="Hansel C."/>
            <person name="Singer S."/>
            <person name="Hutchinson M.I."/>
            <person name="de Vries R.P."/>
            <person name="Natvig D.O."/>
            <person name="Powell A.J."/>
            <person name="Tsang A."/>
            <person name="Grigoriev I.V."/>
        </authorList>
    </citation>
    <scope>NUCLEOTIDE SEQUENCE [LARGE SCALE GENOMIC DNA]</scope>
    <source>
        <strain evidence="1 2">CBS 494.80</strain>
    </source>
</reference>
<dbReference type="Proteomes" id="UP001595075">
    <property type="component" value="Unassembled WGS sequence"/>
</dbReference>
<protein>
    <submittedName>
        <fullName evidence="1">Uncharacterized protein</fullName>
    </submittedName>
</protein>
<proteinExistence type="predicted"/>
<name>A0ABR4CY89_9HELO</name>
<sequence length="339" mass="38411">MSILAWCFNSKSGRSPFESHNGLLGLLPRLRSLTLMPPPFDFQLPTSSPFLETLELNFVHDCDTRGQSMGNGHPLQILERVLWSTSLRKLVLSGQRFAADKSELFPPSRYRTSAITELELWDWSQTTLGCLPSILSCIKALQRFTLEIDMPWEVSDGKEKGVDPARLGRAVGIHASTLVTLEIAASDAAEFSGPSLFGSLSHYKNLRRLAILDELLLFVGDETTNLIDLLPPGLEEFQIQFSMLRKQDDVDRKLRISRLKQLSLAKETRFPALRRVIWWYQTCECWYDQGRDRFGPASDMEELKVAFQEVGVEFDHNVAIGLSETPFGRENGGWDEDDE</sequence>
<dbReference type="EMBL" id="JAZHXI010000002">
    <property type="protein sequence ID" value="KAL2074883.1"/>
    <property type="molecule type" value="Genomic_DNA"/>
</dbReference>
<evidence type="ECO:0000313" key="2">
    <source>
        <dbReference type="Proteomes" id="UP001595075"/>
    </source>
</evidence>
<gene>
    <name evidence="1" type="ORF">VTL71DRAFT_8662</name>
</gene>
<keyword evidence="2" id="KW-1185">Reference proteome</keyword>
<evidence type="ECO:0000313" key="1">
    <source>
        <dbReference type="EMBL" id="KAL2074883.1"/>
    </source>
</evidence>